<keyword evidence="2" id="KW-0720">Serine protease</keyword>
<gene>
    <name evidence="4" type="ORF">DFR47_10592</name>
</gene>
<evidence type="ECO:0000259" key="3">
    <source>
        <dbReference type="Pfam" id="PF00326"/>
    </source>
</evidence>
<keyword evidence="5" id="KW-1185">Reference proteome</keyword>
<reference evidence="4 5" key="1">
    <citation type="submission" date="2018-06" db="EMBL/GenBank/DDBJ databases">
        <title>Genomic Encyclopedia of Type Strains, Phase IV (KMG-IV): sequencing the most valuable type-strain genomes for metagenomic binning, comparative biology and taxonomic classification.</title>
        <authorList>
            <person name="Goeker M."/>
        </authorList>
    </citation>
    <scope>NUCLEOTIDE SEQUENCE [LARGE SCALE GENOMIC DNA]</scope>
    <source>
        <strain evidence="4 5">DSM 25619</strain>
    </source>
</reference>
<evidence type="ECO:0000313" key="5">
    <source>
        <dbReference type="Proteomes" id="UP000252893"/>
    </source>
</evidence>
<proteinExistence type="predicted"/>
<dbReference type="SUPFAM" id="SSF53474">
    <property type="entry name" value="alpha/beta-Hydrolases"/>
    <property type="match status" value="1"/>
</dbReference>
<evidence type="ECO:0000256" key="2">
    <source>
        <dbReference type="ARBA" id="ARBA00022825"/>
    </source>
</evidence>
<dbReference type="Proteomes" id="UP000252893">
    <property type="component" value="Unassembled WGS sequence"/>
</dbReference>
<feature type="domain" description="Peptidase S9 prolyl oligopeptidase catalytic" evidence="3">
    <location>
        <begin position="399"/>
        <end position="606"/>
    </location>
</feature>
<dbReference type="PRINTS" id="PR00862">
    <property type="entry name" value="PROLIGOPTASE"/>
</dbReference>
<accession>A0A366DTZ2</accession>
<comment type="caution">
    <text evidence="4">The sequence shown here is derived from an EMBL/GenBank/DDBJ whole genome shotgun (WGS) entry which is preliminary data.</text>
</comment>
<dbReference type="InterPro" id="IPR011042">
    <property type="entry name" value="6-blade_b-propeller_TolB-like"/>
</dbReference>
<organism evidence="4 5">
    <name type="scientific">Pseudochrobactrum asaccharolyticum</name>
    <dbReference type="NCBI Taxonomy" id="354351"/>
    <lineage>
        <taxon>Bacteria</taxon>
        <taxon>Pseudomonadati</taxon>
        <taxon>Pseudomonadota</taxon>
        <taxon>Alphaproteobacteria</taxon>
        <taxon>Hyphomicrobiales</taxon>
        <taxon>Brucellaceae</taxon>
        <taxon>Pseudochrobactrum</taxon>
    </lineage>
</organism>
<dbReference type="PANTHER" id="PTHR42776:SF27">
    <property type="entry name" value="DIPEPTIDYL PEPTIDASE FAMILY MEMBER 6"/>
    <property type="match status" value="1"/>
</dbReference>
<protein>
    <submittedName>
        <fullName evidence="4">Dipeptidyl aminopeptidase/acylaminoacyl peptidase</fullName>
    </submittedName>
</protein>
<dbReference type="InterPro" id="IPR011659">
    <property type="entry name" value="WD40"/>
</dbReference>
<dbReference type="PANTHER" id="PTHR42776">
    <property type="entry name" value="SERINE PEPTIDASE S9 FAMILY MEMBER"/>
    <property type="match status" value="1"/>
</dbReference>
<keyword evidence="4" id="KW-0645">Protease</keyword>
<dbReference type="OrthoDB" id="1094230at2"/>
<dbReference type="InterPro" id="IPR001375">
    <property type="entry name" value="Peptidase_S9_cat"/>
</dbReference>
<dbReference type="Pfam" id="PF07676">
    <property type="entry name" value="PD40"/>
    <property type="match status" value="2"/>
</dbReference>
<keyword evidence="4" id="KW-0031">Aminopeptidase</keyword>
<dbReference type="AlphaFoldDB" id="A0A366DTZ2"/>
<dbReference type="InterPro" id="IPR029058">
    <property type="entry name" value="AB_hydrolase_fold"/>
</dbReference>
<dbReference type="Gene3D" id="3.40.50.1820">
    <property type="entry name" value="alpha/beta hydrolase"/>
    <property type="match status" value="1"/>
</dbReference>
<dbReference type="Pfam" id="PF00326">
    <property type="entry name" value="Peptidase_S9"/>
    <property type="match status" value="1"/>
</dbReference>
<dbReference type="InterPro" id="IPR002470">
    <property type="entry name" value="Peptidase_S9A"/>
</dbReference>
<evidence type="ECO:0000313" key="4">
    <source>
        <dbReference type="EMBL" id="RBO93375.1"/>
    </source>
</evidence>
<dbReference type="EMBL" id="QNRH01000005">
    <property type="protein sequence ID" value="RBO93375.1"/>
    <property type="molecule type" value="Genomic_DNA"/>
</dbReference>
<dbReference type="GO" id="GO:0004177">
    <property type="term" value="F:aminopeptidase activity"/>
    <property type="evidence" value="ECO:0007669"/>
    <property type="project" value="UniProtKB-KW"/>
</dbReference>
<dbReference type="SUPFAM" id="SSF82171">
    <property type="entry name" value="DPP6 N-terminal domain-like"/>
    <property type="match status" value="1"/>
</dbReference>
<dbReference type="GO" id="GO:0004252">
    <property type="term" value="F:serine-type endopeptidase activity"/>
    <property type="evidence" value="ECO:0007669"/>
    <property type="project" value="InterPro"/>
</dbReference>
<evidence type="ECO:0000256" key="1">
    <source>
        <dbReference type="ARBA" id="ARBA00022801"/>
    </source>
</evidence>
<dbReference type="Gene3D" id="2.120.10.30">
    <property type="entry name" value="TolB, C-terminal domain"/>
    <property type="match status" value="2"/>
</dbReference>
<name>A0A366DTZ2_9HYPH</name>
<keyword evidence="1" id="KW-0378">Hydrolase</keyword>
<dbReference type="GO" id="GO:0006508">
    <property type="term" value="P:proteolysis"/>
    <property type="evidence" value="ECO:0007669"/>
    <property type="project" value="InterPro"/>
</dbReference>
<dbReference type="RefSeq" id="WP_113945104.1">
    <property type="nucleotide sequence ID" value="NZ_JBHEEG010000006.1"/>
</dbReference>
<sequence>MFDTLKSDPTAVQMSSYTDIRKAVKPAISPDGELLAFLSDASGTAQVWIKPLAGGEAKQLTNLREPVGTLSFNPKSRDLLISTDWGGDERHQFWLIENAEGEPRKLTTDVTVVHGWGCWSPDGTQIAYSANYRDRTHMDLYVMTVATGEAKCVYQGTGWRTPAAFTPDGAALLVNDCTRAMTDQNFCRLDLASGAYEDMLPHQGRASYQAAKFLKDGSGILLISDQGRDYSGVMFKAHDSNELVEIAGFEKQDVEALAIAPDQQSVALVLNRQGWSEIVIIDRQGKVQKSLPTPMPSVIASVAWTQDGSALVMPAEGAATSGDIWRCEVATGTYSRLTDAPKAKTTLPDFIEPTVTSVASFDGLDVPYFVYQPTVAAPASGYPVMIIVHGGPEAQWKPDFRADIQYMLARGIMVVAPNIRGSTGYGRPYQHLDDRELRMDSVADLKAVRLAVGKRADVDDSRIGVFGRSYGGFMVLAALTEYPDLWKLGVEYYGIANFLTLMETTGPWRKVLREVEYGDVATMKDALERFSPIHKMAEVQAPLMVVHGLEDPRVTPCESEMVYSCLRGLGKPVEILRIAHEGHGFARIENRHTVFDALGRFIDENL</sequence>